<evidence type="ECO:0000313" key="7">
    <source>
        <dbReference type="Proteomes" id="UP000263993"/>
    </source>
</evidence>
<evidence type="ECO:0000256" key="3">
    <source>
        <dbReference type="ARBA" id="ARBA00022729"/>
    </source>
</evidence>
<accession>A0A371BAQ1</accession>
<dbReference type="AlphaFoldDB" id="A0A371BAQ1"/>
<feature type="domain" description="Solute-binding protein family 3/N-terminal" evidence="5">
    <location>
        <begin position="43"/>
        <end position="269"/>
    </location>
</feature>
<comment type="similarity">
    <text evidence="1">Belongs to the bacterial solute-binding protein 3 family.</text>
</comment>
<organism evidence="6 7">
    <name type="scientific">Undibacter mobilis</name>
    <dbReference type="NCBI Taxonomy" id="2292256"/>
    <lineage>
        <taxon>Bacteria</taxon>
        <taxon>Pseudomonadati</taxon>
        <taxon>Pseudomonadota</taxon>
        <taxon>Alphaproteobacteria</taxon>
        <taxon>Hyphomicrobiales</taxon>
        <taxon>Nitrobacteraceae</taxon>
        <taxon>Undibacter</taxon>
    </lineage>
</organism>
<dbReference type="Pfam" id="PF00497">
    <property type="entry name" value="SBP_bac_3"/>
    <property type="match status" value="1"/>
</dbReference>
<dbReference type="InterPro" id="IPR051455">
    <property type="entry name" value="Bact_solute-bind_prot3"/>
</dbReference>
<dbReference type="Proteomes" id="UP000263993">
    <property type="component" value="Unassembled WGS sequence"/>
</dbReference>
<keyword evidence="3 4" id="KW-0732">Signal</keyword>
<evidence type="ECO:0000256" key="4">
    <source>
        <dbReference type="SAM" id="SignalP"/>
    </source>
</evidence>
<feature type="chain" id="PRO_5016860907" description="Solute-binding protein family 3/N-terminal domain-containing protein" evidence="4">
    <location>
        <begin position="31"/>
        <end position="280"/>
    </location>
</feature>
<gene>
    <name evidence="6" type="ORF">DXH78_09020</name>
</gene>
<feature type="signal peptide" evidence="4">
    <location>
        <begin position="1"/>
        <end position="30"/>
    </location>
</feature>
<dbReference type="PANTHER" id="PTHR30085">
    <property type="entry name" value="AMINO ACID ABC TRANSPORTER PERMEASE"/>
    <property type="match status" value="1"/>
</dbReference>
<dbReference type="PANTHER" id="PTHR30085:SF6">
    <property type="entry name" value="ABC TRANSPORTER GLUTAMINE-BINDING PROTEIN GLNH"/>
    <property type="match status" value="1"/>
</dbReference>
<evidence type="ECO:0000256" key="2">
    <source>
        <dbReference type="ARBA" id="ARBA00022448"/>
    </source>
</evidence>
<dbReference type="EMBL" id="QRGO01000001">
    <property type="protein sequence ID" value="RDV04689.1"/>
    <property type="molecule type" value="Genomic_DNA"/>
</dbReference>
<dbReference type="GO" id="GO:0030288">
    <property type="term" value="C:outer membrane-bounded periplasmic space"/>
    <property type="evidence" value="ECO:0007669"/>
    <property type="project" value="TreeGrafter"/>
</dbReference>
<evidence type="ECO:0000313" key="6">
    <source>
        <dbReference type="EMBL" id="RDV04689.1"/>
    </source>
</evidence>
<sequence length="280" mass="30750">MRCIRTSTIIALIFAAAVCLIGEPYAAAHAQESTLQTVIKRGRVLVGVRDTSPGFSFRDDKNELVGFEIDLARELARGLFNDPNKIEFVLLTGGADRAPAIVSGRVDAVISTMSVFLERAQVVGFSIPYSISKSVFIVRSDSPFRNNSDLDGKKITGRQGADLEKIVLTAIKNPVFQMYPSNSDAFLAMRQKRADAFFFEGGAALYLAREFGDAVREVSDGGKPIAPSYLSVATRQNDQVWINYINTALTDLKLSGKLTAIHEKWFGTTSLMPSWSRQPM</sequence>
<dbReference type="GO" id="GO:0005576">
    <property type="term" value="C:extracellular region"/>
    <property type="evidence" value="ECO:0007669"/>
    <property type="project" value="TreeGrafter"/>
</dbReference>
<name>A0A371BAQ1_9BRAD</name>
<comment type="caution">
    <text evidence="6">The sequence shown here is derived from an EMBL/GenBank/DDBJ whole genome shotgun (WGS) entry which is preliminary data.</text>
</comment>
<dbReference type="SMART" id="SM00062">
    <property type="entry name" value="PBPb"/>
    <property type="match status" value="1"/>
</dbReference>
<reference evidence="7" key="1">
    <citation type="submission" date="2018-08" db="EMBL/GenBank/DDBJ databases">
        <authorList>
            <person name="Kim S.-J."/>
            <person name="Jung G.-Y."/>
        </authorList>
    </citation>
    <scope>NUCLEOTIDE SEQUENCE [LARGE SCALE GENOMIC DNA]</scope>
    <source>
        <strain evidence="7">GY_H</strain>
    </source>
</reference>
<proteinExistence type="inferred from homology"/>
<keyword evidence="7" id="KW-1185">Reference proteome</keyword>
<dbReference type="GO" id="GO:0006865">
    <property type="term" value="P:amino acid transport"/>
    <property type="evidence" value="ECO:0007669"/>
    <property type="project" value="TreeGrafter"/>
</dbReference>
<evidence type="ECO:0000256" key="1">
    <source>
        <dbReference type="ARBA" id="ARBA00010333"/>
    </source>
</evidence>
<evidence type="ECO:0000259" key="5">
    <source>
        <dbReference type="SMART" id="SM00062"/>
    </source>
</evidence>
<keyword evidence="2" id="KW-0813">Transport</keyword>
<protein>
    <recommendedName>
        <fullName evidence="5">Solute-binding protein family 3/N-terminal domain-containing protein</fullName>
    </recommendedName>
</protein>
<dbReference type="SUPFAM" id="SSF53850">
    <property type="entry name" value="Periplasmic binding protein-like II"/>
    <property type="match status" value="1"/>
</dbReference>
<dbReference type="Gene3D" id="3.40.190.10">
    <property type="entry name" value="Periplasmic binding protein-like II"/>
    <property type="match status" value="2"/>
</dbReference>
<dbReference type="InterPro" id="IPR001638">
    <property type="entry name" value="Solute-binding_3/MltF_N"/>
</dbReference>
<dbReference type="OrthoDB" id="9791339at2"/>